<evidence type="ECO:0000256" key="2">
    <source>
        <dbReference type="ARBA" id="ARBA00022729"/>
    </source>
</evidence>
<organism evidence="6 7">
    <name type="scientific">Protopolystoma xenopodis</name>
    <dbReference type="NCBI Taxonomy" id="117903"/>
    <lineage>
        <taxon>Eukaryota</taxon>
        <taxon>Metazoa</taxon>
        <taxon>Spiralia</taxon>
        <taxon>Lophotrochozoa</taxon>
        <taxon>Platyhelminthes</taxon>
        <taxon>Monogenea</taxon>
        <taxon>Polyopisthocotylea</taxon>
        <taxon>Polystomatidea</taxon>
        <taxon>Polystomatidae</taxon>
        <taxon>Protopolystoma</taxon>
    </lineage>
</organism>
<dbReference type="SUPFAM" id="SSF52058">
    <property type="entry name" value="L domain-like"/>
    <property type="match status" value="1"/>
</dbReference>
<gene>
    <name evidence="6" type="ORF">PXEA_LOCUS32967</name>
</gene>
<evidence type="ECO:0000256" key="1">
    <source>
        <dbReference type="ARBA" id="ARBA00022614"/>
    </source>
</evidence>
<dbReference type="InterPro" id="IPR001611">
    <property type="entry name" value="Leu-rich_rpt"/>
</dbReference>
<reference evidence="6" key="1">
    <citation type="submission" date="2018-11" db="EMBL/GenBank/DDBJ databases">
        <authorList>
            <consortium name="Pathogen Informatics"/>
        </authorList>
    </citation>
    <scope>NUCLEOTIDE SEQUENCE</scope>
</reference>
<evidence type="ECO:0000256" key="3">
    <source>
        <dbReference type="ARBA" id="ARBA00022737"/>
    </source>
</evidence>
<evidence type="ECO:0000313" key="7">
    <source>
        <dbReference type="Proteomes" id="UP000784294"/>
    </source>
</evidence>
<dbReference type="PROSITE" id="PS51450">
    <property type="entry name" value="LRR"/>
    <property type="match status" value="2"/>
</dbReference>
<dbReference type="InterPro" id="IPR007110">
    <property type="entry name" value="Ig-like_dom"/>
</dbReference>
<dbReference type="EMBL" id="CAAALY010261561">
    <property type="protein sequence ID" value="VEL39527.1"/>
    <property type="molecule type" value="Genomic_DNA"/>
</dbReference>
<keyword evidence="7" id="KW-1185">Reference proteome</keyword>
<dbReference type="InterPro" id="IPR000483">
    <property type="entry name" value="Cys-rich_flank_reg_C"/>
</dbReference>
<dbReference type="OrthoDB" id="676979at2759"/>
<keyword evidence="2" id="KW-0732">Signal</keyword>
<dbReference type="Gene3D" id="3.80.10.10">
    <property type="entry name" value="Ribonuclease Inhibitor"/>
    <property type="match status" value="1"/>
</dbReference>
<evidence type="ECO:0000256" key="4">
    <source>
        <dbReference type="SAM" id="MobiDB-lite"/>
    </source>
</evidence>
<dbReference type="PROSITE" id="PS50835">
    <property type="entry name" value="IG_LIKE"/>
    <property type="match status" value="1"/>
</dbReference>
<feature type="region of interest" description="Disordered" evidence="4">
    <location>
        <begin position="303"/>
        <end position="323"/>
    </location>
</feature>
<dbReference type="SMART" id="SM00369">
    <property type="entry name" value="LRR_TYP"/>
    <property type="match status" value="3"/>
</dbReference>
<dbReference type="AlphaFoldDB" id="A0A448XLK1"/>
<proteinExistence type="predicted"/>
<keyword evidence="1" id="KW-0433">Leucine-rich repeat</keyword>
<dbReference type="PANTHER" id="PTHR24366:SF161">
    <property type="entry name" value="TIR DOMAIN-CONTAINING PROTEIN"/>
    <property type="match status" value="1"/>
</dbReference>
<dbReference type="InterPro" id="IPR032675">
    <property type="entry name" value="LRR_dom_sf"/>
</dbReference>
<evidence type="ECO:0000313" key="6">
    <source>
        <dbReference type="EMBL" id="VEL39527.1"/>
    </source>
</evidence>
<dbReference type="InterPro" id="IPR003591">
    <property type="entry name" value="Leu-rich_rpt_typical-subtyp"/>
</dbReference>
<keyword evidence="3" id="KW-0677">Repeat</keyword>
<name>A0A448XLK1_9PLAT</name>
<feature type="domain" description="Ig-like" evidence="5">
    <location>
        <begin position="202"/>
        <end position="352"/>
    </location>
</feature>
<dbReference type="PANTHER" id="PTHR24366">
    <property type="entry name" value="IG(IMMUNOGLOBULIN) AND LRR(LEUCINE RICH REPEAT) DOMAINS"/>
    <property type="match status" value="1"/>
</dbReference>
<sequence>MAGSFARLTRLRKLDLSQNQLARIAPATFSGLRLLRLLRLDENHGLELAPGAFVGAQIAGLSLEATGLTKLKLTDLEPLLRSGVGVGGRLESLNLANNALTGLEAGLELGLSSLQPGSLVLEGNPWRCDCRLAWLARLLARQARQAATPGLASQPGPVCQEPVELAGRQVDSLRLDELVCTPPRLTGIEVELTGLSRTVDFPEYAFNEVDDGVDFDGLVARLRCLASGSQDLNVTWFRRVVSPGKTGTSLQLEPESRSPSLGVAELHLHQTSITTPGNRWRRNRRLARSYSHLSDQLAEITKEETRRMEQEQEQEEHEEGTGVVATSASLAKPEMFTCLVIDANGKTTADVSLIWPKHLPASNVHIPIGKQQHFQTDSNIRKEVAERIDELSSQNAQYEPAGGDKKTDPIYSIVTAGGSEFLYEVSCCHG</sequence>
<dbReference type="Pfam" id="PF13855">
    <property type="entry name" value="LRR_8"/>
    <property type="match status" value="1"/>
</dbReference>
<dbReference type="SMART" id="SM00082">
    <property type="entry name" value="LRRCT"/>
    <property type="match status" value="1"/>
</dbReference>
<accession>A0A448XLK1</accession>
<protein>
    <recommendedName>
        <fullName evidence="5">Ig-like domain-containing protein</fullName>
    </recommendedName>
</protein>
<dbReference type="Proteomes" id="UP000784294">
    <property type="component" value="Unassembled WGS sequence"/>
</dbReference>
<comment type="caution">
    <text evidence="6">The sequence shown here is derived from an EMBL/GenBank/DDBJ whole genome shotgun (WGS) entry which is preliminary data.</text>
</comment>
<evidence type="ECO:0000259" key="5">
    <source>
        <dbReference type="PROSITE" id="PS50835"/>
    </source>
</evidence>